<dbReference type="Proteomes" id="UP000261812">
    <property type="component" value="Chromosome"/>
</dbReference>
<dbReference type="InterPro" id="IPR036188">
    <property type="entry name" value="FAD/NAD-bd_sf"/>
</dbReference>
<evidence type="ECO:0000313" key="2">
    <source>
        <dbReference type="EMBL" id="QLL29731.1"/>
    </source>
</evidence>
<sequence length="375" mass="42563">MRFEYDLLIVAASPLALDIAYRCAALGRIGLVIPAADGQWQWQWQRWWLSQFPPQRLDTQQWQHFQTHLSHGQRRYAPRVLELVGVDVITGTGKFVWQPRCHFQVGGDRLYARGYLLLDAPTAMDSHDMDALSRIELACWHHWSGKAPDLDGQGLPLVATEDAWFNDRLHAALSGLGLGVPLLGRRKAPDPTPLNLHHLQRDGQGWLRMNPQGCTSHPQIYACGGWQRGYHLPSLTHFEAFAIARQILQRKPMHLDYYRQPWWIALPVPIARVGWNARQAQQYLREPIQLWEIQHVSPEGQSLGQVVINRRGQLLGATLIGRAAIATSRILGRWLEQEALTAVAYAGWELDCQRQRSPKARRSPKSGSGLDSPLP</sequence>
<dbReference type="RefSeq" id="WP_181495938.1">
    <property type="nucleotide sequence ID" value="NZ_CP032152.1"/>
</dbReference>
<dbReference type="AlphaFoldDB" id="A0A7D6ING7"/>
<accession>A0A7D6ING7</accession>
<dbReference type="SUPFAM" id="SSF51905">
    <property type="entry name" value="FAD/NAD(P)-binding domain"/>
    <property type="match status" value="1"/>
</dbReference>
<name>A0A7D6ING7_9CYAN</name>
<dbReference type="EMBL" id="CP032152">
    <property type="protein sequence ID" value="QLL29731.1"/>
    <property type="molecule type" value="Genomic_DNA"/>
</dbReference>
<organism evidence="2 3">
    <name type="scientific">Thermosynechococcus sichuanensis E542</name>
    <dbReference type="NCBI Taxonomy" id="2016101"/>
    <lineage>
        <taxon>Bacteria</taxon>
        <taxon>Bacillati</taxon>
        <taxon>Cyanobacteriota</taxon>
        <taxon>Cyanophyceae</taxon>
        <taxon>Acaryochloridales</taxon>
        <taxon>Thermosynechococcaceae</taxon>
        <taxon>Thermosynechococcus</taxon>
        <taxon>Thermosynechococcus sichuanensis</taxon>
    </lineage>
</organism>
<evidence type="ECO:0000313" key="3">
    <source>
        <dbReference type="Proteomes" id="UP000261812"/>
    </source>
</evidence>
<feature type="region of interest" description="Disordered" evidence="1">
    <location>
        <begin position="355"/>
        <end position="375"/>
    </location>
</feature>
<proteinExistence type="predicted"/>
<evidence type="ECO:0000256" key="1">
    <source>
        <dbReference type="SAM" id="MobiDB-lite"/>
    </source>
</evidence>
<keyword evidence="3" id="KW-1185">Reference proteome</keyword>
<dbReference type="Gene3D" id="3.50.50.60">
    <property type="entry name" value="FAD/NAD(P)-binding domain"/>
    <property type="match status" value="1"/>
</dbReference>
<reference evidence="3" key="1">
    <citation type="submission" date="2018-09" db="EMBL/GenBank/DDBJ databases">
        <title>Complete genome sequence of thermophilic cyanobacteria strain Thermosynechococcus elongatus PKUAC-SCTE542.</title>
        <authorList>
            <person name="Liang Y."/>
            <person name="Tang J."/>
            <person name="Daroch M."/>
        </authorList>
    </citation>
    <scope>NUCLEOTIDE SEQUENCE [LARGE SCALE GENOMIC DNA]</scope>
    <source>
        <strain evidence="3">E542</strain>
    </source>
</reference>
<dbReference type="KEGG" id="tsq:D3A95_02105"/>
<gene>
    <name evidence="2" type="ORF">D3A95_02105</name>
</gene>
<protein>
    <submittedName>
        <fullName evidence="2">Uncharacterized protein</fullName>
    </submittedName>
</protein>